<dbReference type="Gene3D" id="6.10.160.10">
    <property type="match status" value="1"/>
</dbReference>
<evidence type="ECO:0000256" key="3">
    <source>
        <dbReference type="ARBA" id="ARBA00023274"/>
    </source>
</evidence>
<evidence type="ECO:0000256" key="6">
    <source>
        <dbReference type="RuleBase" id="RU000560"/>
    </source>
</evidence>
<evidence type="ECO:0000313" key="7">
    <source>
        <dbReference type="EMBL" id="OIN89751.1"/>
    </source>
</evidence>
<comment type="caution">
    <text evidence="7">The sequence shown here is derived from an EMBL/GenBank/DDBJ whole genome shotgun (WGS) entry which is preliminary data.</text>
</comment>
<evidence type="ECO:0000256" key="1">
    <source>
        <dbReference type="ARBA" id="ARBA00007698"/>
    </source>
</evidence>
<dbReference type="InterPro" id="IPR005813">
    <property type="entry name" value="Ribosomal_bL20"/>
</dbReference>
<dbReference type="GO" id="GO:0005840">
    <property type="term" value="C:ribosome"/>
    <property type="evidence" value="ECO:0007669"/>
    <property type="project" value="UniProtKB-KW"/>
</dbReference>
<dbReference type="Gene3D" id="1.10.1900.20">
    <property type="entry name" value="Ribosomal protein L20"/>
    <property type="match status" value="1"/>
</dbReference>
<keyword evidence="5 6" id="KW-0699">rRNA-binding</keyword>
<organism evidence="7 8">
    <name type="scientific">Candidatus Beckwithbacteria bacterium CG1_02_47_37</name>
    <dbReference type="NCBI Taxonomy" id="1805034"/>
    <lineage>
        <taxon>Bacteria</taxon>
        <taxon>Candidatus Beckwithiibacteriota</taxon>
    </lineage>
</organism>
<sequence length="123" mass="14193">MRVKTGIVRHRKHQKILKLAKGYWISRHKLYKKAHEAVLHAGAYAFHGRKRRKRDFRSLWITRINAALINSGIKYSKFIKALKDNHIEIDRKILAELAVNQPAAFQKVVDAALKSKKPSLSAD</sequence>
<dbReference type="HAMAP" id="MF_00382">
    <property type="entry name" value="Ribosomal_bL20"/>
    <property type="match status" value="1"/>
</dbReference>
<keyword evidence="3 5" id="KW-0687">Ribonucleoprotein</keyword>
<dbReference type="PANTHER" id="PTHR10986">
    <property type="entry name" value="39S RIBOSOMAL PROTEIN L20"/>
    <property type="match status" value="1"/>
</dbReference>
<dbReference type="GO" id="GO:0003735">
    <property type="term" value="F:structural constituent of ribosome"/>
    <property type="evidence" value="ECO:0007669"/>
    <property type="project" value="InterPro"/>
</dbReference>
<gene>
    <name evidence="5" type="primary">rplT</name>
    <name evidence="7" type="ORF">AUJ59_00745</name>
</gene>
<dbReference type="GO" id="GO:0006412">
    <property type="term" value="P:translation"/>
    <property type="evidence" value="ECO:0007669"/>
    <property type="project" value="InterPro"/>
</dbReference>
<evidence type="ECO:0000256" key="2">
    <source>
        <dbReference type="ARBA" id="ARBA00022980"/>
    </source>
</evidence>
<dbReference type="GO" id="GO:0019843">
    <property type="term" value="F:rRNA binding"/>
    <property type="evidence" value="ECO:0007669"/>
    <property type="project" value="UniProtKB-UniRule"/>
</dbReference>
<evidence type="ECO:0000313" key="8">
    <source>
        <dbReference type="Proteomes" id="UP000183144"/>
    </source>
</evidence>
<accession>A0A1J4RS75</accession>
<dbReference type="AlphaFoldDB" id="A0A1J4RS75"/>
<protein>
    <recommendedName>
        <fullName evidence="4 5">Large ribosomal subunit protein bL20</fullName>
    </recommendedName>
</protein>
<dbReference type="FunFam" id="1.10.1900.20:FF:000001">
    <property type="entry name" value="50S ribosomal protein L20"/>
    <property type="match status" value="1"/>
</dbReference>
<dbReference type="EMBL" id="MNUI01000016">
    <property type="protein sequence ID" value="OIN89751.1"/>
    <property type="molecule type" value="Genomic_DNA"/>
</dbReference>
<comment type="similarity">
    <text evidence="1 5 6">Belongs to the bacterial ribosomal protein bL20 family.</text>
</comment>
<dbReference type="CDD" id="cd07026">
    <property type="entry name" value="Ribosomal_L20"/>
    <property type="match status" value="1"/>
</dbReference>
<evidence type="ECO:0000256" key="5">
    <source>
        <dbReference type="HAMAP-Rule" id="MF_00382"/>
    </source>
</evidence>
<dbReference type="Pfam" id="PF00453">
    <property type="entry name" value="Ribosomal_L20"/>
    <property type="match status" value="1"/>
</dbReference>
<keyword evidence="5 6" id="KW-0694">RNA-binding</keyword>
<dbReference type="GO" id="GO:0000027">
    <property type="term" value="P:ribosomal large subunit assembly"/>
    <property type="evidence" value="ECO:0007669"/>
    <property type="project" value="UniProtKB-UniRule"/>
</dbReference>
<dbReference type="NCBIfam" id="TIGR01032">
    <property type="entry name" value="rplT_bact"/>
    <property type="match status" value="1"/>
</dbReference>
<comment type="function">
    <text evidence="5 6">Binds directly to 23S ribosomal RNA and is necessary for the in vitro assembly process of the 50S ribosomal subunit. It is not involved in the protein synthesizing functions of that subunit.</text>
</comment>
<name>A0A1J4RS75_9BACT</name>
<dbReference type="GO" id="GO:1990904">
    <property type="term" value="C:ribonucleoprotein complex"/>
    <property type="evidence" value="ECO:0007669"/>
    <property type="project" value="UniProtKB-KW"/>
</dbReference>
<proteinExistence type="inferred from homology"/>
<dbReference type="Proteomes" id="UP000183144">
    <property type="component" value="Unassembled WGS sequence"/>
</dbReference>
<dbReference type="SUPFAM" id="SSF74731">
    <property type="entry name" value="Ribosomal protein L20"/>
    <property type="match status" value="1"/>
</dbReference>
<keyword evidence="2 5" id="KW-0689">Ribosomal protein</keyword>
<dbReference type="InterPro" id="IPR035566">
    <property type="entry name" value="Ribosomal_protein_bL20_C"/>
</dbReference>
<dbReference type="STRING" id="1805034.AUJ59_00745"/>
<evidence type="ECO:0000256" key="4">
    <source>
        <dbReference type="ARBA" id="ARBA00035172"/>
    </source>
</evidence>
<reference evidence="7 8" key="1">
    <citation type="journal article" date="2016" name="Environ. Microbiol.">
        <title>Genomic resolution of a cold subsurface aquifer community provides metabolic insights for novel microbes adapted to high CO concentrations.</title>
        <authorList>
            <person name="Probst A.J."/>
            <person name="Castelle C.J."/>
            <person name="Singh A."/>
            <person name="Brown C.T."/>
            <person name="Anantharaman K."/>
            <person name="Sharon I."/>
            <person name="Hug L.A."/>
            <person name="Burstein D."/>
            <person name="Emerson J.B."/>
            <person name="Thomas B.C."/>
            <person name="Banfield J.F."/>
        </authorList>
    </citation>
    <scope>NUCLEOTIDE SEQUENCE [LARGE SCALE GENOMIC DNA]</scope>
    <source>
        <strain evidence="7">CG1_02_47_37</strain>
    </source>
</reference>
<dbReference type="PRINTS" id="PR00062">
    <property type="entry name" value="RIBOSOMALL20"/>
</dbReference>